<dbReference type="Gene3D" id="3.10.10.10">
    <property type="entry name" value="HIV Type 1 Reverse Transcriptase, subunit A, domain 1"/>
    <property type="match status" value="1"/>
</dbReference>
<keyword evidence="4" id="KW-1185">Reference proteome</keyword>
<comment type="caution">
    <text evidence="3">The sequence shown here is derived from an EMBL/GenBank/DDBJ whole genome shotgun (WGS) entry which is preliminary data.</text>
</comment>
<gene>
    <name evidence="3" type="ORF">SKAU_G00413080</name>
</gene>
<dbReference type="OrthoDB" id="8944265at2759"/>
<organism evidence="3 4">
    <name type="scientific">Synaphobranchus kaupii</name>
    <name type="common">Kaup's arrowtooth eel</name>
    <dbReference type="NCBI Taxonomy" id="118154"/>
    <lineage>
        <taxon>Eukaryota</taxon>
        <taxon>Metazoa</taxon>
        <taxon>Chordata</taxon>
        <taxon>Craniata</taxon>
        <taxon>Vertebrata</taxon>
        <taxon>Euteleostomi</taxon>
        <taxon>Actinopterygii</taxon>
        <taxon>Neopterygii</taxon>
        <taxon>Teleostei</taxon>
        <taxon>Anguilliformes</taxon>
        <taxon>Synaphobranchidae</taxon>
        <taxon>Synaphobranchus</taxon>
    </lineage>
</organism>
<dbReference type="EMBL" id="JAINUF010000022">
    <property type="protein sequence ID" value="KAJ8333989.1"/>
    <property type="molecule type" value="Genomic_DNA"/>
</dbReference>
<accession>A0A9Q1IBW6</accession>
<feature type="compositionally biased region" description="Basic and acidic residues" evidence="1">
    <location>
        <begin position="53"/>
        <end position="67"/>
    </location>
</feature>
<dbReference type="Pfam" id="PF00078">
    <property type="entry name" value="RVT_1"/>
    <property type="match status" value="1"/>
</dbReference>
<evidence type="ECO:0000313" key="4">
    <source>
        <dbReference type="Proteomes" id="UP001152622"/>
    </source>
</evidence>
<dbReference type="CDD" id="cd01647">
    <property type="entry name" value="RT_LTR"/>
    <property type="match status" value="1"/>
</dbReference>
<dbReference type="InterPro" id="IPR050951">
    <property type="entry name" value="Retrovirus_Pol_polyprotein"/>
</dbReference>
<feature type="region of interest" description="Disordered" evidence="1">
    <location>
        <begin position="53"/>
        <end position="79"/>
    </location>
</feature>
<feature type="domain" description="Reverse transcriptase" evidence="2">
    <location>
        <begin position="148"/>
        <end position="247"/>
    </location>
</feature>
<evidence type="ECO:0000313" key="3">
    <source>
        <dbReference type="EMBL" id="KAJ8333989.1"/>
    </source>
</evidence>
<dbReference type="PANTHER" id="PTHR37984">
    <property type="entry name" value="PROTEIN CBG26694"/>
    <property type="match status" value="1"/>
</dbReference>
<dbReference type="InterPro" id="IPR000477">
    <property type="entry name" value="RT_dom"/>
</dbReference>
<dbReference type="Proteomes" id="UP001152622">
    <property type="component" value="Chromosome 22"/>
</dbReference>
<dbReference type="AlphaFoldDB" id="A0A9Q1IBW6"/>
<dbReference type="SUPFAM" id="SSF56672">
    <property type="entry name" value="DNA/RNA polymerases"/>
    <property type="match status" value="1"/>
</dbReference>
<name>A0A9Q1IBW6_SYNKA</name>
<evidence type="ECO:0000259" key="2">
    <source>
        <dbReference type="Pfam" id="PF00078"/>
    </source>
</evidence>
<sequence length="256" mass="29863">MTDTELTLETAAQMVRQAEDIAQQIAHQEVQTAACSVQEVSHRRFDWRRSTRTARERNDRVKERNTRWDNTQDSNRCGKCGKAQHRESARCPAEDSKCRKCRKRGHWEIMCHSRKAELQRMEEHGVIERVMLPTDWCAPMVPVMKATGKVRICVGLNKLNDNIKRERYMLPTTEEILAKFTGATVFTSLDAESGFWQIPLHEESSLLTTFMTPFRRFCFKRLPFGISIIPEIFQHKMNELLDGLEQRFPTWGPRPP</sequence>
<dbReference type="Gene3D" id="4.10.60.10">
    <property type="entry name" value="Zinc finger, CCHC-type"/>
    <property type="match status" value="1"/>
</dbReference>
<evidence type="ECO:0000256" key="1">
    <source>
        <dbReference type="SAM" id="MobiDB-lite"/>
    </source>
</evidence>
<protein>
    <recommendedName>
        <fullName evidence="2">Reverse transcriptase domain-containing protein</fullName>
    </recommendedName>
</protein>
<reference evidence="3" key="1">
    <citation type="journal article" date="2023" name="Science">
        <title>Genome structures resolve the early diversification of teleost fishes.</title>
        <authorList>
            <person name="Parey E."/>
            <person name="Louis A."/>
            <person name="Montfort J."/>
            <person name="Bouchez O."/>
            <person name="Roques C."/>
            <person name="Iampietro C."/>
            <person name="Lluch J."/>
            <person name="Castinel A."/>
            <person name="Donnadieu C."/>
            <person name="Desvignes T."/>
            <person name="Floi Bucao C."/>
            <person name="Jouanno E."/>
            <person name="Wen M."/>
            <person name="Mejri S."/>
            <person name="Dirks R."/>
            <person name="Jansen H."/>
            <person name="Henkel C."/>
            <person name="Chen W.J."/>
            <person name="Zahm M."/>
            <person name="Cabau C."/>
            <person name="Klopp C."/>
            <person name="Thompson A.W."/>
            <person name="Robinson-Rechavi M."/>
            <person name="Braasch I."/>
            <person name="Lecointre G."/>
            <person name="Bobe J."/>
            <person name="Postlethwait J.H."/>
            <person name="Berthelot C."/>
            <person name="Roest Crollius H."/>
            <person name="Guiguen Y."/>
        </authorList>
    </citation>
    <scope>NUCLEOTIDE SEQUENCE</scope>
    <source>
        <strain evidence="3">WJC10195</strain>
    </source>
</reference>
<proteinExistence type="predicted"/>
<dbReference type="PANTHER" id="PTHR37984:SF8">
    <property type="entry name" value="CCHC-TYPE DOMAIN-CONTAINING PROTEIN"/>
    <property type="match status" value="1"/>
</dbReference>
<dbReference type="InterPro" id="IPR043502">
    <property type="entry name" value="DNA/RNA_pol_sf"/>
</dbReference>